<keyword evidence="2" id="KW-1185">Reference proteome</keyword>
<accession>A0A4E0QVY8</accession>
<comment type="caution">
    <text evidence="1">The sequence shown here is derived from an EMBL/GenBank/DDBJ whole genome shotgun (WGS) entry which is preliminary data.</text>
</comment>
<protein>
    <recommendedName>
        <fullName evidence="3">Secreted protein</fullName>
    </recommendedName>
</protein>
<dbReference type="Proteomes" id="UP000030428">
    <property type="component" value="Unassembled WGS sequence"/>
</dbReference>
<name>A0A4E0QVY8_9GAMM</name>
<reference evidence="1 2" key="1">
    <citation type="journal article" date="2016" name="Front. Microbiol.">
        <title>Single-Cell (Meta-)Genomics of a Dimorphic Candidatus Thiomargarita nelsonii Reveals Genomic Plasticity.</title>
        <authorList>
            <person name="Flood B.E."/>
            <person name="Fliss P."/>
            <person name="Jones D.S."/>
            <person name="Dick G.J."/>
            <person name="Jain S."/>
            <person name="Kaster A.K."/>
            <person name="Winkel M."/>
            <person name="Mussmann M."/>
            <person name="Bailey J."/>
        </authorList>
    </citation>
    <scope>NUCLEOTIDE SEQUENCE [LARGE SCALE GENOMIC DNA]</scope>
    <source>
        <strain evidence="1">Hydrate Ridge</strain>
    </source>
</reference>
<evidence type="ECO:0008006" key="3">
    <source>
        <dbReference type="Google" id="ProtNLM"/>
    </source>
</evidence>
<dbReference type="EMBL" id="JSZA02000037">
    <property type="protein sequence ID" value="TGO03155.1"/>
    <property type="molecule type" value="Genomic_DNA"/>
</dbReference>
<proteinExistence type="predicted"/>
<evidence type="ECO:0000313" key="2">
    <source>
        <dbReference type="Proteomes" id="UP000030428"/>
    </source>
</evidence>
<dbReference type="AlphaFoldDB" id="A0A4E0QVY8"/>
<organism evidence="1 2">
    <name type="scientific">Candidatus Thiomargarita nelsonii</name>
    <dbReference type="NCBI Taxonomy" id="1003181"/>
    <lineage>
        <taxon>Bacteria</taxon>
        <taxon>Pseudomonadati</taxon>
        <taxon>Pseudomonadota</taxon>
        <taxon>Gammaproteobacteria</taxon>
        <taxon>Thiotrichales</taxon>
        <taxon>Thiotrichaceae</taxon>
        <taxon>Thiomargarita</taxon>
    </lineage>
</organism>
<sequence>MTHFYKPLICLLLISLSFMAYGEKIVPPVSMAELPTNIEEKSPEELAELMTHIAGWSYQVLL</sequence>
<evidence type="ECO:0000313" key="1">
    <source>
        <dbReference type="EMBL" id="TGO03155.1"/>
    </source>
</evidence>
<gene>
    <name evidence="1" type="ORF">PN36_12165</name>
</gene>